<dbReference type="Proteomes" id="UP000708208">
    <property type="component" value="Unassembled WGS sequence"/>
</dbReference>
<evidence type="ECO:0000313" key="2">
    <source>
        <dbReference type="EMBL" id="CAG7716499.1"/>
    </source>
</evidence>
<proteinExistence type="predicted"/>
<evidence type="ECO:0000313" key="3">
    <source>
        <dbReference type="Proteomes" id="UP000708208"/>
    </source>
</evidence>
<name>A0A8J2JYM7_9HEXA</name>
<keyword evidence="3" id="KW-1185">Reference proteome</keyword>
<feature type="non-terminal residue" evidence="2">
    <location>
        <position position="1"/>
    </location>
</feature>
<gene>
    <name evidence="2" type="ORF">AFUS01_LOCUS6006</name>
</gene>
<feature type="region of interest" description="Disordered" evidence="1">
    <location>
        <begin position="1"/>
        <end position="26"/>
    </location>
</feature>
<sequence>AKRTKKPKKKSEDQQEEEVPLTHYIQAVGPDGTPLIVEVKDTDLTPEEKQKVVKKIEQQKSKPVTETVPKEYVEVTGPDGKPFVVQVLQAKPTLSEE</sequence>
<organism evidence="2 3">
    <name type="scientific">Allacma fusca</name>
    <dbReference type="NCBI Taxonomy" id="39272"/>
    <lineage>
        <taxon>Eukaryota</taxon>
        <taxon>Metazoa</taxon>
        <taxon>Ecdysozoa</taxon>
        <taxon>Arthropoda</taxon>
        <taxon>Hexapoda</taxon>
        <taxon>Collembola</taxon>
        <taxon>Symphypleona</taxon>
        <taxon>Sminthuridae</taxon>
        <taxon>Allacma</taxon>
    </lineage>
</organism>
<protein>
    <submittedName>
        <fullName evidence="2">Uncharacterized protein</fullName>
    </submittedName>
</protein>
<comment type="caution">
    <text evidence="2">The sequence shown here is derived from an EMBL/GenBank/DDBJ whole genome shotgun (WGS) entry which is preliminary data.</text>
</comment>
<feature type="non-terminal residue" evidence="2">
    <location>
        <position position="97"/>
    </location>
</feature>
<dbReference type="AlphaFoldDB" id="A0A8J2JYM7"/>
<accession>A0A8J2JYM7</accession>
<dbReference type="EMBL" id="CAJVCH010039053">
    <property type="protein sequence ID" value="CAG7716499.1"/>
    <property type="molecule type" value="Genomic_DNA"/>
</dbReference>
<reference evidence="2" key="1">
    <citation type="submission" date="2021-06" db="EMBL/GenBank/DDBJ databases">
        <authorList>
            <person name="Hodson N. C."/>
            <person name="Mongue J. A."/>
            <person name="Jaron S. K."/>
        </authorList>
    </citation>
    <scope>NUCLEOTIDE SEQUENCE</scope>
</reference>
<evidence type="ECO:0000256" key="1">
    <source>
        <dbReference type="SAM" id="MobiDB-lite"/>
    </source>
</evidence>
<dbReference type="OrthoDB" id="2152335at2759"/>